<organism evidence="1 2">
    <name type="scientific">Holospora elegans E1</name>
    <dbReference type="NCBI Taxonomy" id="1427503"/>
    <lineage>
        <taxon>Bacteria</taxon>
        <taxon>Pseudomonadati</taxon>
        <taxon>Pseudomonadota</taxon>
        <taxon>Alphaproteobacteria</taxon>
        <taxon>Holosporales</taxon>
        <taxon>Holosporaceae</taxon>
        <taxon>Holospora</taxon>
    </lineage>
</organism>
<keyword evidence="2" id="KW-1185">Reference proteome</keyword>
<proteinExistence type="predicted"/>
<evidence type="ECO:0000313" key="2">
    <source>
        <dbReference type="Proteomes" id="UP000024842"/>
    </source>
</evidence>
<gene>
    <name evidence="1" type="ORF">HE1_00687</name>
</gene>
<reference evidence="1 2" key="1">
    <citation type="journal article" date="2014" name="FEMS Microbiol. Lett.">
        <title>Draft genome sequences of three Holospora species (Holospora obtusa, Holospora undulata, and Holospora elegans), endonuclear symbiotic bacteria of the ciliate Paramecium caudatum.</title>
        <authorList>
            <person name="Dohra H."/>
            <person name="Tanaka K."/>
            <person name="Suzuki T."/>
            <person name="Fujishima M."/>
            <person name="Suzuki H."/>
        </authorList>
    </citation>
    <scope>NUCLEOTIDE SEQUENCE [LARGE SCALE GENOMIC DNA]</scope>
    <source>
        <strain evidence="1 2">E1</strain>
    </source>
</reference>
<sequence>MLLNIYFDTFNSYASLAPQPEKNEHVRNNRFFVSAKEFCKSMLQFFRPNLKQHRHGSCRPRQ</sequence>
<name>A0A023DZ86_9PROT</name>
<comment type="caution">
    <text evidence="1">The sequence shown here is derived from an EMBL/GenBank/DDBJ whole genome shotgun (WGS) entry which is preliminary data.</text>
</comment>
<dbReference type="EMBL" id="BAUP01000086">
    <property type="protein sequence ID" value="GAJ46355.1"/>
    <property type="molecule type" value="Genomic_DNA"/>
</dbReference>
<dbReference type="AlphaFoldDB" id="A0A023DZ86"/>
<protein>
    <submittedName>
        <fullName evidence="1">Uncharacterized protein</fullName>
    </submittedName>
</protein>
<accession>A0A023DZ86</accession>
<dbReference type="Proteomes" id="UP000024842">
    <property type="component" value="Unassembled WGS sequence"/>
</dbReference>
<evidence type="ECO:0000313" key="1">
    <source>
        <dbReference type="EMBL" id="GAJ46355.1"/>
    </source>
</evidence>